<dbReference type="Proteomes" id="UP001188597">
    <property type="component" value="Unassembled WGS sequence"/>
</dbReference>
<evidence type="ECO:0000259" key="13">
    <source>
        <dbReference type="PROSITE" id="PS50994"/>
    </source>
</evidence>
<dbReference type="PROSITE" id="PS50994">
    <property type="entry name" value="INTEGRASE"/>
    <property type="match status" value="1"/>
</dbReference>
<dbReference type="Gene3D" id="1.20.5.190">
    <property type="match status" value="1"/>
</dbReference>
<dbReference type="CDD" id="cd01384">
    <property type="entry name" value="MYSc_Myo11"/>
    <property type="match status" value="1"/>
</dbReference>
<dbReference type="InterPro" id="IPR036397">
    <property type="entry name" value="RNaseH_sf"/>
</dbReference>
<dbReference type="Gene3D" id="1.20.120.720">
    <property type="entry name" value="Myosin VI head, motor domain, U50 subdomain"/>
    <property type="match status" value="1"/>
</dbReference>
<keyword evidence="8 10" id="KW-0505">Motor protein</keyword>
<dbReference type="InterPro" id="IPR002710">
    <property type="entry name" value="Dilute_dom"/>
</dbReference>
<evidence type="ECO:0000256" key="11">
    <source>
        <dbReference type="SAM" id="Coils"/>
    </source>
</evidence>
<keyword evidence="6 11" id="KW-0175">Coiled coil</keyword>
<keyword evidence="9 10" id="KW-0009">Actin-binding</keyword>
<evidence type="ECO:0000256" key="4">
    <source>
        <dbReference type="ARBA" id="ARBA00022840"/>
    </source>
</evidence>
<feature type="coiled-coil region" evidence="11">
    <location>
        <begin position="1486"/>
        <end position="1562"/>
    </location>
</feature>
<dbReference type="InterPro" id="IPR054722">
    <property type="entry name" value="PolX-like_BBD"/>
</dbReference>
<accession>A0AA88WM02</accession>
<comment type="similarity">
    <text evidence="1">Belongs to the TRAFAC class myosin-kinesin ATPase superfamily. Myosin family. Plant myosin class XI subfamily.</text>
</comment>
<dbReference type="GO" id="GO:0005524">
    <property type="term" value="F:ATP binding"/>
    <property type="evidence" value="ECO:0007669"/>
    <property type="project" value="UniProtKB-UniRule"/>
</dbReference>
<dbReference type="InterPro" id="IPR027417">
    <property type="entry name" value="P-loop_NTPase"/>
</dbReference>
<evidence type="ECO:0000256" key="3">
    <source>
        <dbReference type="ARBA" id="ARBA00022741"/>
    </source>
</evidence>
<evidence type="ECO:0000313" key="17">
    <source>
        <dbReference type="Proteomes" id="UP001188597"/>
    </source>
</evidence>
<dbReference type="GO" id="GO:0005737">
    <property type="term" value="C:cytoplasm"/>
    <property type="evidence" value="ECO:0007669"/>
    <property type="project" value="TreeGrafter"/>
</dbReference>
<evidence type="ECO:0000256" key="10">
    <source>
        <dbReference type="PROSITE-ProRule" id="PRU00782"/>
    </source>
</evidence>
<feature type="compositionally biased region" description="Acidic residues" evidence="12">
    <location>
        <begin position="1139"/>
        <end position="1149"/>
    </location>
</feature>
<evidence type="ECO:0000256" key="9">
    <source>
        <dbReference type="ARBA" id="ARBA00023203"/>
    </source>
</evidence>
<dbReference type="Pfam" id="PF13976">
    <property type="entry name" value="gag_pre-integrs"/>
    <property type="match status" value="1"/>
</dbReference>
<keyword evidence="5" id="KW-0112">Calmodulin-binding</keyword>
<feature type="compositionally biased region" description="Basic and acidic residues" evidence="12">
    <location>
        <begin position="1327"/>
        <end position="1337"/>
    </location>
</feature>
<sequence>GLCSVLEPNMSLRKGMKVWAEDRDSPWVAAQVTGFLGKQVQLLTDSGKKIMALPEKVCPRDADADHGGVDDMTKLTYLNEPGVLDNLKKRYALNEIYTYTGSILIAVNPFTKLPHLYNVHMMEQYKGAPFGDLSPHVFAVADASYRAMMSEGQSQSILVSGESGAGKTETTKLIMQYLTYVGGRAASDDRTVEQQVLESNPLLEAFGNARTVRNDNSSRFGKFVEIQFDANGRISGAAIRTYLLERSRVVQITDPERNYHCFYQLCASGRDAENYKLGHPSNFHYLNQSKVYELDGVSSAEEYIKTRRAMDIVGITNEEQEAIFRTLAAILHLGNIEFSPGKEHDSSVIKDQKSNFHLQVAANLFMCDVILLLATLCTRLIQTREGTIVKALDCNAAVASRDALAKTVYARLFDWLVEKINRSVGQDHDSRKQIGVLDIYGFECFKNNRSNFVLIILASVHLSNMVDTKLHYLIPMYQFDFHYILALILIIFYRLVFSIYSFEQFCINFANEKLQQHFNEHVFKMEQEEYRKEEINWSYIEFIDNQDVLDLIEKVTYKTNSFLEKNRDYIVVEHCNLLSSSKCPFVAGLFPSLPEESSRSSYKFSSVASRFKQQLQALMETLSSTEPHYVRCVKPNSLNRPHKFENQSILHQLRCGGVLEAVRISLAGYPTRKTYDEFVDRFGLIAMEIMDGRLTEATGKVTRPKGDLLLDIASHCGNSCILEEQEARKAFANVCIYDEIYITEKILQKLRLENFQLGRTKVFLRAGQIGVLDSRRAEVLDSAAKRIQGRLRTFIAHRSFISSREAAVSLQAYCRGSFCLRNQLFICYGFLKFWHCPDRVRIVIKMSDGIVRTLGDVRYIPDLKKNLISLGTLDSIDCSISIKGGVMKVSKGAMVIMKGSSNDNSELWHKRLGHLSEGGMLELHKRKLLQGVKSCKLNFCKFCVFGKQKRVSFKAAFHTSKGVLDYVHSDVWGPIKHISNRGARYFVTFIDDFSRKVWVYFMKHKSEVFNVFKQWKARVENQTGKKLKYFRSDNGMECKDEEFLQFCKDKGIIRHFSVKRTPEQNGVAVRMNRTLLERARCMRLWDPVAKKMAISRDVVFNEAQMLDRDATSSERQDHTVELELHKQRTKLANESTDGSTDEQSLEDPEEHPSDSWNLKLLSREFDMKDLSSAKKILGEVYGFVDSDYAGDLDSRSLDGEVQALLELDSSSFLLSSRWSASLPLKGMQGGVPEEGHLSRNMYAAKREAATAISIQKYTQRWLLRRAYKTLYISCTLIQSGIRGFSTRQRFLHRKEYKAATLIQERALPSGWSREKRRSLFGGKRKREGYEETARDSGKGGTADANSDFGRAQWRTYKVRKAFRHRQTSIIAVQCLWRRKLARRELRRLKKEANETGALRLAKTKLERQLEDLTWRLQLEKKLRVSNEEAKVVEISKLQKTMESLILELDAAKLATLNECNKNTVLQSQLELSVKEKSALEREVAAVADIRNENAFLKSSLINLEEKNSAFEREHTKLVEDRNDTVEKLREVEKTCSQLQQKLRSLEEKLSNLEDENHVLRQKTLSVSPKSNRPGVAKPFLEKFSGVLALPYTDRKSAFETPTPTKSLAPISHGLSDSRRSKLTIERHQESYEILSRCIKEDLGFKNGKPVAACVIYKCLLHWHAFESERTAIFDYIIEGINDVLKVGDEDAALPYWLSNASALLCLLQRNLRSNGFFTATSQRSAGASGVNGRVGQGLKSPFKYIGFEDGSSHVEARYPAILFKQQLTACVEKIFGLIRDNLKKEISPLLGLCIQVSDLSSGKMIVFSCKQYGLFHFI</sequence>
<evidence type="ECO:0000256" key="1">
    <source>
        <dbReference type="ARBA" id="ARBA00008049"/>
    </source>
</evidence>
<feature type="non-terminal residue" evidence="16">
    <location>
        <position position="1"/>
    </location>
</feature>
<keyword evidence="17" id="KW-1185">Reference proteome</keyword>
<evidence type="ECO:0000313" key="16">
    <source>
        <dbReference type="EMBL" id="KAK3027503.1"/>
    </source>
</evidence>
<organism evidence="16 17">
    <name type="scientific">Escallonia herrerae</name>
    <dbReference type="NCBI Taxonomy" id="1293975"/>
    <lineage>
        <taxon>Eukaryota</taxon>
        <taxon>Viridiplantae</taxon>
        <taxon>Streptophyta</taxon>
        <taxon>Embryophyta</taxon>
        <taxon>Tracheophyta</taxon>
        <taxon>Spermatophyta</taxon>
        <taxon>Magnoliopsida</taxon>
        <taxon>eudicotyledons</taxon>
        <taxon>Gunneridae</taxon>
        <taxon>Pentapetalae</taxon>
        <taxon>asterids</taxon>
        <taxon>campanulids</taxon>
        <taxon>Escalloniales</taxon>
        <taxon>Escalloniaceae</taxon>
        <taxon>Escallonia</taxon>
    </lineage>
</organism>
<dbReference type="InterPro" id="IPR036961">
    <property type="entry name" value="Kinesin_motor_dom_sf"/>
</dbReference>
<name>A0AA88WM02_9ASTE</name>
<feature type="domain" description="Integrase catalytic" evidence="13">
    <location>
        <begin position="954"/>
        <end position="1149"/>
    </location>
</feature>
<dbReference type="Pfam" id="PF00612">
    <property type="entry name" value="IQ"/>
    <property type="match status" value="2"/>
</dbReference>
<dbReference type="Gene3D" id="1.20.5.4820">
    <property type="match status" value="1"/>
</dbReference>
<dbReference type="SMART" id="SM00015">
    <property type="entry name" value="IQ"/>
    <property type="match status" value="5"/>
</dbReference>
<evidence type="ECO:0000256" key="7">
    <source>
        <dbReference type="ARBA" id="ARBA00023123"/>
    </source>
</evidence>
<evidence type="ECO:0008006" key="18">
    <source>
        <dbReference type="Google" id="ProtNLM"/>
    </source>
</evidence>
<feature type="compositionally biased region" description="Basic and acidic residues" evidence="12">
    <location>
        <begin position="1108"/>
        <end position="1126"/>
    </location>
</feature>
<feature type="domain" description="Dilute" evidence="14">
    <location>
        <begin position="1674"/>
        <end position="1818"/>
    </location>
</feature>
<dbReference type="SMART" id="SM00242">
    <property type="entry name" value="MYSc"/>
    <property type="match status" value="1"/>
</dbReference>
<dbReference type="PROSITE" id="PS51456">
    <property type="entry name" value="MYOSIN_MOTOR"/>
    <property type="match status" value="1"/>
</dbReference>
<evidence type="ECO:0000259" key="14">
    <source>
        <dbReference type="PROSITE" id="PS51126"/>
    </source>
</evidence>
<dbReference type="Pfam" id="PF00665">
    <property type="entry name" value="rve"/>
    <property type="match status" value="1"/>
</dbReference>
<dbReference type="InterPro" id="IPR001584">
    <property type="entry name" value="Integrase_cat-core"/>
</dbReference>
<dbReference type="GO" id="GO:0003676">
    <property type="term" value="F:nucleic acid binding"/>
    <property type="evidence" value="ECO:0007669"/>
    <property type="project" value="InterPro"/>
</dbReference>
<dbReference type="InterPro" id="IPR000048">
    <property type="entry name" value="IQ_motif_EF-hand-BS"/>
</dbReference>
<dbReference type="Pfam" id="PF00063">
    <property type="entry name" value="Myosin_head"/>
    <property type="match status" value="2"/>
</dbReference>
<feature type="region of interest" description="Actin-binding" evidence="10">
    <location>
        <begin position="615"/>
        <end position="637"/>
    </location>
</feature>
<feature type="region of interest" description="Disordered" evidence="12">
    <location>
        <begin position="1108"/>
        <end position="1154"/>
    </location>
</feature>
<feature type="region of interest" description="Disordered" evidence="12">
    <location>
        <begin position="1322"/>
        <end position="1346"/>
    </location>
</feature>
<dbReference type="GO" id="GO:0016459">
    <property type="term" value="C:myosin complex"/>
    <property type="evidence" value="ECO:0007669"/>
    <property type="project" value="UniProtKB-KW"/>
</dbReference>
<dbReference type="PROSITE" id="PS50096">
    <property type="entry name" value="IQ"/>
    <property type="match status" value="2"/>
</dbReference>
<dbReference type="Gene3D" id="3.40.850.10">
    <property type="entry name" value="Kinesin motor domain"/>
    <property type="match status" value="2"/>
</dbReference>
<dbReference type="PROSITE" id="PS51126">
    <property type="entry name" value="DILUTE"/>
    <property type="match status" value="1"/>
</dbReference>
<dbReference type="InterPro" id="IPR025724">
    <property type="entry name" value="GAG-pre-integrase_dom"/>
</dbReference>
<dbReference type="GO" id="GO:0016020">
    <property type="term" value="C:membrane"/>
    <property type="evidence" value="ECO:0007669"/>
    <property type="project" value="TreeGrafter"/>
</dbReference>
<keyword evidence="4 10" id="KW-0067">ATP-binding</keyword>
<dbReference type="GO" id="GO:0000146">
    <property type="term" value="F:microfilament motor activity"/>
    <property type="evidence" value="ECO:0007669"/>
    <property type="project" value="TreeGrafter"/>
</dbReference>
<dbReference type="Pfam" id="PF22936">
    <property type="entry name" value="Pol_BBD"/>
    <property type="match status" value="1"/>
</dbReference>
<comment type="caution">
    <text evidence="16">The sequence shown here is derived from an EMBL/GenBank/DDBJ whole genome shotgun (WGS) entry which is preliminary data.</text>
</comment>
<feature type="coiled-coil region" evidence="11">
    <location>
        <begin position="1378"/>
        <end position="1454"/>
    </location>
</feature>
<proteinExistence type="inferred from homology"/>
<keyword evidence="2" id="KW-0677">Repeat</keyword>
<protein>
    <recommendedName>
        <fullName evidence="18">Myosin-15</fullName>
    </recommendedName>
</protein>
<dbReference type="GO" id="GO:0007015">
    <property type="term" value="P:actin filament organization"/>
    <property type="evidence" value="ECO:0007669"/>
    <property type="project" value="TreeGrafter"/>
</dbReference>
<dbReference type="SUPFAM" id="SSF52540">
    <property type="entry name" value="P-loop containing nucleoside triphosphate hydrolases"/>
    <property type="match status" value="1"/>
</dbReference>
<keyword evidence="7 10" id="KW-0518">Myosin</keyword>
<reference evidence="16" key="1">
    <citation type="submission" date="2022-12" db="EMBL/GenBank/DDBJ databases">
        <title>Draft genome assemblies for two species of Escallonia (Escalloniales).</title>
        <authorList>
            <person name="Chanderbali A."/>
            <person name="Dervinis C."/>
            <person name="Anghel I."/>
            <person name="Soltis D."/>
            <person name="Soltis P."/>
            <person name="Zapata F."/>
        </authorList>
    </citation>
    <scope>NUCLEOTIDE SEQUENCE</scope>
    <source>
        <strain evidence="16">UCBG64.0493</strain>
        <tissue evidence="16">Leaf</tissue>
    </source>
</reference>
<evidence type="ECO:0000259" key="15">
    <source>
        <dbReference type="PROSITE" id="PS51456"/>
    </source>
</evidence>
<dbReference type="GO" id="GO:0051015">
    <property type="term" value="F:actin filament binding"/>
    <property type="evidence" value="ECO:0007669"/>
    <property type="project" value="TreeGrafter"/>
</dbReference>
<evidence type="ECO:0000256" key="12">
    <source>
        <dbReference type="SAM" id="MobiDB-lite"/>
    </source>
</evidence>
<dbReference type="Gene3D" id="3.30.420.10">
    <property type="entry name" value="Ribonuclease H-like superfamily/Ribonuclease H"/>
    <property type="match status" value="1"/>
</dbReference>
<dbReference type="GO" id="GO:0015074">
    <property type="term" value="P:DNA integration"/>
    <property type="evidence" value="ECO:0007669"/>
    <property type="project" value="InterPro"/>
</dbReference>
<dbReference type="InterPro" id="IPR001609">
    <property type="entry name" value="Myosin_head_motor_dom-like"/>
</dbReference>
<feature type="domain" description="Myosin motor" evidence="15">
    <location>
        <begin position="67"/>
        <end position="777"/>
    </location>
</feature>
<keyword evidence="3 10" id="KW-0547">Nucleotide-binding</keyword>
<feature type="binding site" evidence="10">
    <location>
        <begin position="161"/>
        <end position="168"/>
    </location>
    <ligand>
        <name>ATP</name>
        <dbReference type="ChEBI" id="CHEBI:30616"/>
    </ligand>
</feature>
<dbReference type="PRINTS" id="PR00193">
    <property type="entry name" value="MYOSINHEAVY"/>
</dbReference>
<dbReference type="PANTHER" id="PTHR13140">
    <property type="entry name" value="MYOSIN"/>
    <property type="match status" value="1"/>
</dbReference>
<dbReference type="Gene3D" id="1.20.58.530">
    <property type="match status" value="1"/>
</dbReference>
<dbReference type="SUPFAM" id="SSF53098">
    <property type="entry name" value="Ribonuclease H-like"/>
    <property type="match status" value="1"/>
</dbReference>
<evidence type="ECO:0000256" key="2">
    <source>
        <dbReference type="ARBA" id="ARBA00022737"/>
    </source>
</evidence>
<evidence type="ECO:0000256" key="6">
    <source>
        <dbReference type="ARBA" id="ARBA00023054"/>
    </source>
</evidence>
<dbReference type="EMBL" id="JAVXUP010000456">
    <property type="protein sequence ID" value="KAK3027503.1"/>
    <property type="molecule type" value="Genomic_DNA"/>
</dbReference>
<dbReference type="InterPro" id="IPR012337">
    <property type="entry name" value="RNaseH-like_sf"/>
</dbReference>
<dbReference type="GO" id="GO:0005516">
    <property type="term" value="F:calmodulin binding"/>
    <property type="evidence" value="ECO:0007669"/>
    <property type="project" value="UniProtKB-KW"/>
</dbReference>
<evidence type="ECO:0000256" key="8">
    <source>
        <dbReference type="ARBA" id="ARBA00023175"/>
    </source>
</evidence>
<dbReference type="InterPro" id="IPR036018">
    <property type="entry name" value="MYSc_Myo11"/>
</dbReference>
<dbReference type="GO" id="GO:0030048">
    <property type="term" value="P:actin filament-based movement"/>
    <property type="evidence" value="ECO:0007669"/>
    <property type="project" value="UniProtKB-ARBA"/>
</dbReference>
<evidence type="ECO:0000256" key="5">
    <source>
        <dbReference type="ARBA" id="ARBA00022860"/>
    </source>
</evidence>
<gene>
    <name evidence="16" type="ORF">RJ639_040218</name>
</gene>
<dbReference type="PANTHER" id="PTHR13140:SF781">
    <property type="entry name" value="MYOSIN-15"/>
    <property type="match status" value="1"/>
</dbReference>